<protein>
    <submittedName>
        <fullName evidence="3">FAD-dependent oxidoreductase</fullName>
        <ecNumber evidence="3">1.-.-.-</ecNumber>
    </submittedName>
</protein>
<dbReference type="InterPro" id="IPR036188">
    <property type="entry name" value="FAD/NAD-bd_sf"/>
</dbReference>
<dbReference type="EC" id="1.-.-.-" evidence="3"/>
<evidence type="ECO:0000313" key="3">
    <source>
        <dbReference type="EMBL" id="MEQ0559624.1"/>
    </source>
</evidence>
<keyword evidence="4" id="KW-1185">Reference proteome</keyword>
<name>A0ABV0LBD4_9PSEU</name>
<comment type="caution">
    <text evidence="3">The sequence shown here is derived from an EMBL/GenBank/DDBJ whole genome shotgun (WGS) entry which is preliminary data.</text>
</comment>
<evidence type="ECO:0000313" key="4">
    <source>
        <dbReference type="Proteomes" id="UP001440984"/>
    </source>
</evidence>
<feature type="domain" description="FAD dependent oxidoreductase" evidence="2">
    <location>
        <begin position="5"/>
        <end position="343"/>
    </location>
</feature>
<dbReference type="Gene3D" id="3.30.9.10">
    <property type="entry name" value="D-Amino Acid Oxidase, subunit A, domain 2"/>
    <property type="match status" value="1"/>
</dbReference>
<dbReference type="Pfam" id="PF01266">
    <property type="entry name" value="DAO"/>
    <property type="match status" value="1"/>
</dbReference>
<accession>A0ABV0LBD4</accession>
<dbReference type="Gene3D" id="3.50.50.60">
    <property type="entry name" value="FAD/NAD(P)-binding domain"/>
    <property type="match status" value="1"/>
</dbReference>
<proteinExistence type="predicted"/>
<dbReference type="PANTHER" id="PTHR13847:SF289">
    <property type="entry name" value="GLYCINE OXIDASE"/>
    <property type="match status" value="1"/>
</dbReference>
<dbReference type="InterPro" id="IPR006076">
    <property type="entry name" value="FAD-dep_OxRdtase"/>
</dbReference>
<dbReference type="GO" id="GO:0016491">
    <property type="term" value="F:oxidoreductase activity"/>
    <property type="evidence" value="ECO:0007669"/>
    <property type="project" value="UniProtKB-KW"/>
</dbReference>
<gene>
    <name evidence="3" type="ORF">ABJI51_11120</name>
</gene>
<evidence type="ECO:0000256" key="1">
    <source>
        <dbReference type="ARBA" id="ARBA00023002"/>
    </source>
</evidence>
<dbReference type="Proteomes" id="UP001440984">
    <property type="component" value="Unassembled WGS sequence"/>
</dbReference>
<dbReference type="PANTHER" id="PTHR13847">
    <property type="entry name" value="SARCOSINE DEHYDROGENASE-RELATED"/>
    <property type="match status" value="1"/>
</dbReference>
<keyword evidence="1 3" id="KW-0560">Oxidoreductase</keyword>
<reference evidence="3 4" key="1">
    <citation type="submission" date="2024-05" db="EMBL/GenBank/DDBJ databases">
        <authorList>
            <person name="Zhao H."/>
            <person name="Xu Y."/>
            <person name="Lin S."/>
            <person name="Spain J.C."/>
            <person name="Zhou N.-Y."/>
        </authorList>
    </citation>
    <scope>NUCLEOTIDE SEQUENCE [LARGE SCALE GENOMIC DNA]</scope>
    <source>
        <strain evidence="3 4">NEAU-NG30</strain>
    </source>
</reference>
<dbReference type="SUPFAM" id="SSF51905">
    <property type="entry name" value="FAD/NAD(P)-binding domain"/>
    <property type="match status" value="1"/>
</dbReference>
<dbReference type="RefSeq" id="WP_348949846.1">
    <property type="nucleotide sequence ID" value="NZ_JBDZYD010000004.1"/>
</dbReference>
<dbReference type="EMBL" id="JBDZYD010000004">
    <property type="protein sequence ID" value="MEQ0559624.1"/>
    <property type="molecule type" value="Genomic_DNA"/>
</dbReference>
<sequence>MTHVDFAVVGGGIIGCTIARELVLRAPDASVLVLDQDAVGSGASRRSAGLHFPRGATERVRRMAGYSQAGYRALLAADPALPIRPVPMLVVADRASAAQVEASYLAEARMSRVDELPDWLPPLTDETAAWTGEGCQYADVGALARALARSLRPGTSFREGADVTALEETGDGYELALGTGERVTARAVVLAPGPWLAAPAWRDRLALLDVRVKKVVALHIEQPPAAGDGVVVFHDEDAFLLPLHEQRRWLFSYTSQVWDVEPDRLTGSVSAADLADAREVLVRRVPRLAGAARSGRVFCDAYSPDREPLVRALDEDGRLVFAGAANGSGYRLAPAIAAEAADLLRTAVPTVSEQGSHP</sequence>
<organism evidence="3 4">
    <name type="scientific">Amycolatopsis melonis</name>
    <dbReference type="NCBI Taxonomy" id="3156488"/>
    <lineage>
        <taxon>Bacteria</taxon>
        <taxon>Bacillati</taxon>
        <taxon>Actinomycetota</taxon>
        <taxon>Actinomycetes</taxon>
        <taxon>Pseudonocardiales</taxon>
        <taxon>Pseudonocardiaceae</taxon>
        <taxon>Amycolatopsis</taxon>
    </lineage>
</organism>
<evidence type="ECO:0000259" key="2">
    <source>
        <dbReference type="Pfam" id="PF01266"/>
    </source>
</evidence>